<dbReference type="AlphaFoldDB" id="A0A1L9VDN2"/>
<evidence type="ECO:0000256" key="1">
    <source>
        <dbReference type="SAM" id="MobiDB-lite"/>
    </source>
</evidence>
<dbReference type="EMBL" id="KV878903">
    <property type="protein sequence ID" value="OJJ82048.1"/>
    <property type="molecule type" value="Genomic_DNA"/>
</dbReference>
<dbReference type="GeneID" id="34464435"/>
<dbReference type="Proteomes" id="UP000184300">
    <property type="component" value="Unassembled WGS sequence"/>
</dbReference>
<evidence type="ECO:0000313" key="3">
    <source>
        <dbReference type="Proteomes" id="UP000184300"/>
    </source>
</evidence>
<accession>A0A1L9VDN2</accession>
<sequence length="118" mass="13890">MVSFLLKRVANPLSEHETVRVMSPLPLAVEWDSFTKTKYLLKAIEKWGIPLQDWRYLAEQETVKKREPKIKRLLEYYYWRGRYPPPNLKAKGLGRRRNSSGDVAGTPRYNLRARKSAN</sequence>
<gene>
    <name evidence="2" type="ORF">ASPGLDRAFT_561286</name>
</gene>
<dbReference type="VEuPathDB" id="FungiDB:ASPGLDRAFT_561286"/>
<proteinExistence type="predicted"/>
<evidence type="ECO:0000313" key="2">
    <source>
        <dbReference type="EMBL" id="OJJ82048.1"/>
    </source>
</evidence>
<dbReference type="RefSeq" id="XP_022398746.1">
    <property type="nucleotide sequence ID" value="XM_022548174.1"/>
</dbReference>
<feature type="region of interest" description="Disordered" evidence="1">
    <location>
        <begin position="89"/>
        <end position="118"/>
    </location>
</feature>
<protein>
    <submittedName>
        <fullName evidence="2">Uncharacterized protein</fullName>
    </submittedName>
</protein>
<name>A0A1L9VDN2_ASPGL</name>
<organism evidence="2 3">
    <name type="scientific">Aspergillus glaucus CBS 516.65</name>
    <dbReference type="NCBI Taxonomy" id="1160497"/>
    <lineage>
        <taxon>Eukaryota</taxon>
        <taxon>Fungi</taxon>
        <taxon>Dikarya</taxon>
        <taxon>Ascomycota</taxon>
        <taxon>Pezizomycotina</taxon>
        <taxon>Eurotiomycetes</taxon>
        <taxon>Eurotiomycetidae</taxon>
        <taxon>Eurotiales</taxon>
        <taxon>Aspergillaceae</taxon>
        <taxon>Aspergillus</taxon>
        <taxon>Aspergillus subgen. Aspergillus</taxon>
    </lineage>
</organism>
<reference evidence="3" key="1">
    <citation type="journal article" date="2017" name="Genome Biol.">
        <title>Comparative genomics reveals high biological diversity and specific adaptations in the industrially and medically important fungal genus Aspergillus.</title>
        <authorList>
            <person name="de Vries R.P."/>
            <person name="Riley R."/>
            <person name="Wiebenga A."/>
            <person name="Aguilar-Osorio G."/>
            <person name="Amillis S."/>
            <person name="Uchima C.A."/>
            <person name="Anderluh G."/>
            <person name="Asadollahi M."/>
            <person name="Askin M."/>
            <person name="Barry K."/>
            <person name="Battaglia E."/>
            <person name="Bayram O."/>
            <person name="Benocci T."/>
            <person name="Braus-Stromeyer S.A."/>
            <person name="Caldana C."/>
            <person name="Canovas D."/>
            <person name="Cerqueira G.C."/>
            <person name="Chen F."/>
            <person name="Chen W."/>
            <person name="Choi C."/>
            <person name="Clum A."/>
            <person name="Dos Santos R.A."/>
            <person name="Damasio A.R."/>
            <person name="Diallinas G."/>
            <person name="Emri T."/>
            <person name="Fekete E."/>
            <person name="Flipphi M."/>
            <person name="Freyberg S."/>
            <person name="Gallo A."/>
            <person name="Gournas C."/>
            <person name="Habgood R."/>
            <person name="Hainaut M."/>
            <person name="Harispe M.L."/>
            <person name="Henrissat B."/>
            <person name="Hilden K.S."/>
            <person name="Hope R."/>
            <person name="Hossain A."/>
            <person name="Karabika E."/>
            <person name="Karaffa L."/>
            <person name="Karanyi Z."/>
            <person name="Krasevec N."/>
            <person name="Kuo A."/>
            <person name="Kusch H."/>
            <person name="LaButti K."/>
            <person name="Lagendijk E.L."/>
            <person name="Lapidus A."/>
            <person name="Levasseur A."/>
            <person name="Lindquist E."/>
            <person name="Lipzen A."/>
            <person name="Logrieco A.F."/>
            <person name="MacCabe A."/>
            <person name="Maekelae M.R."/>
            <person name="Malavazi I."/>
            <person name="Melin P."/>
            <person name="Meyer V."/>
            <person name="Mielnichuk N."/>
            <person name="Miskei M."/>
            <person name="Molnar A.P."/>
            <person name="Mule G."/>
            <person name="Ngan C.Y."/>
            <person name="Orejas M."/>
            <person name="Orosz E."/>
            <person name="Ouedraogo J.P."/>
            <person name="Overkamp K.M."/>
            <person name="Park H.-S."/>
            <person name="Perrone G."/>
            <person name="Piumi F."/>
            <person name="Punt P.J."/>
            <person name="Ram A.F."/>
            <person name="Ramon A."/>
            <person name="Rauscher S."/>
            <person name="Record E."/>
            <person name="Riano-Pachon D.M."/>
            <person name="Robert V."/>
            <person name="Roehrig J."/>
            <person name="Ruller R."/>
            <person name="Salamov A."/>
            <person name="Salih N.S."/>
            <person name="Samson R.A."/>
            <person name="Sandor E."/>
            <person name="Sanguinetti M."/>
            <person name="Schuetze T."/>
            <person name="Sepcic K."/>
            <person name="Shelest E."/>
            <person name="Sherlock G."/>
            <person name="Sophianopoulou V."/>
            <person name="Squina F.M."/>
            <person name="Sun H."/>
            <person name="Susca A."/>
            <person name="Todd R.B."/>
            <person name="Tsang A."/>
            <person name="Unkles S.E."/>
            <person name="van de Wiele N."/>
            <person name="van Rossen-Uffink D."/>
            <person name="Oliveira J.V."/>
            <person name="Vesth T.C."/>
            <person name="Visser J."/>
            <person name="Yu J.-H."/>
            <person name="Zhou M."/>
            <person name="Andersen M.R."/>
            <person name="Archer D.B."/>
            <person name="Baker S.E."/>
            <person name="Benoit I."/>
            <person name="Brakhage A.A."/>
            <person name="Braus G.H."/>
            <person name="Fischer R."/>
            <person name="Frisvad J.C."/>
            <person name="Goldman G.H."/>
            <person name="Houbraken J."/>
            <person name="Oakley B."/>
            <person name="Pocsi I."/>
            <person name="Scazzocchio C."/>
            <person name="Seiboth B."/>
            <person name="vanKuyk P.A."/>
            <person name="Wortman J."/>
            <person name="Dyer P.S."/>
            <person name="Grigoriev I.V."/>
        </authorList>
    </citation>
    <scope>NUCLEOTIDE SEQUENCE [LARGE SCALE GENOMIC DNA]</scope>
    <source>
        <strain evidence="3">CBS 516.65</strain>
    </source>
</reference>
<keyword evidence="3" id="KW-1185">Reference proteome</keyword>